<evidence type="ECO:0000256" key="1">
    <source>
        <dbReference type="SAM" id="Phobius"/>
    </source>
</evidence>
<dbReference type="Proteomes" id="UP001168972">
    <property type="component" value="Unassembled WGS sequence"/>
</dbReference>
<name>A0AA39G5U4_MICHY</name>
<evidence type="ECO:0000313" key="2">
    <source>
        <dbReference type="EMBL" id="KAK0182100.1"/>
    </source>
</evidence>
<keyword evidence="3" id="KW-1185">Reference proteome</keyword>
<dbReference type="SUPFAM" id="SSF53187">
    <property type="entry name" value="Zn-dependent exopeptidases"/>
    <property type="match status" value="1"/>
</dbReference>
<organism evidence="2 3">
    <name type="scientific">Microctonus hyperodae</name>
    <name type="common">Parasitoid wasp</name>
    <dbReference type="NCBI Taxonomy" id="165561"/>
    <lineage>
        <taxon>Eukaryota</taxon>
        <taxon>Metazoa</taxon>
        <taxon>Ecdysozoa</taxon>
        <taxon>Arthropoda</taxon>
        <taxon>Hexapoda</taxon>
        <taxon>Insecta</taxon>
        <taxon>Pterygota</taxon>
        <taxon>Neoptera</taxon>
        <taxon>Endopterygota</taxon>
        <taxon>Hymenoptera</taxon>
        <taxon>Apocrita</taxon>
        <taxon>Ichneumonoidea</taxon>
        <taxon>Braconidae</taxon>
        <taxon>Euphorinae</taxon>
        <taxon>Microctonus</taxon>
    </lineage>
</organism>
<accession>A0AA39G5U4</accession>
<keyword evidence="1" id="KW-1133">Transmembrane helix</keyword>
<dbReference type="EMBL" id="JAQQBR010000001">
    <property type="protein sequence ID" value="KAK0182100.1"/>
    <property type="molecule type" value="Genomic_DNA"/>
</dbReference>
<comment type="caution">
    <text evidence="2">The sequence shown here is derived from an EMBL/GenBank/DDBJ whole genome shotgun (WGS) entry which is preliminary data.</text>
</comment>
<keyword evidence="1" id="KW-0812">Transmembrane</keyword>
<proteinExistence type="predicted"/>
<keyword evidence="1" id="KW-0472">Membrane</keyword>
<reference evidence="2" key="2">
    <citation type="submission" date="2023-03" db="EMBL/GenBank/DDBJ databases">
        <authorList>
            <person name="Inwood S.N."/>
            <person name="Skelly J.G."/>
            <person name="Guhlin J."/>
            <person name="Harrop T.W.R."/>
            <person name="Goldson S.G."/>
            <person name="Dearden P.K."/>
        </authorList>
    </citation>
    <scope>NUCLEOTIDE SEQUENCE</scope>
    <source>
        <strain evidence="2">Lincoln</strain>
        <tissue evidence="2">Whole body</tissue>
    </source>
</reference>
<protein>
    <submittedName>
        <fullName evidence="2">Uncharacterized protein</fullName>
    </submittedName>
</protein>
<reference evidence="2" key="1">
    <citation type="journal article" date="2023" name="bioRxiv">
        <title>Scaffold-level genome assemblies of two parasitoid biocontrol wasps reveal the parthenogenesis mechanism and an associated novel virus.</title>
        <authorList>
            <person name="Inwood S."/>
            <person name="Skelly J."/>
            <person name="Guhlin J."/>
            <person name="Harrop T."/>
            <person name="Goldson S."/>
            <person name="Dearden P."/>
        </authorList>
    </citation>
    <scope>NUCLEOTIDE SEQUENCE</scope>
    <source>
        <strain evidence="2">Lincoln</strain>
        <tissue evidence="2">Whole body</tissue>
    </source>
</reference>
<gene>
    <name evidence="2" type="ORF">PV327_000269</name>
</gene>
<feature type="transmembrane region" description="Helical" evidence="1">
    <location>
        <begin position="26"/>
        <end position="48"/>
    </location>
</feature>
<sequence>MQRVLSFQMARGIDESNEFVTKRVCFSFMFSIGFLMLLGGFLIGRYAAGRSVEMRAEKMKLNFIGNGLEKSEFMRHELIQHLKENEFETEFYTPTIEKSKILESVETALSGLSIFDKVTGNDSCVVALARGAQEADRYVALAATDNNIDVGLAIAKEFNKIAKNHDWRPQRTLIFIMSTNSMESCLYSVSNYERSKIIAYLAIDKNPINGNGFFMTAGSDMVLTTVTVAASDYFNFLISPNDSETIPRMAINIPHTIISFHSGKNNSYIVKSADNNKDLALWHRRSVTQVMSDSLWRLIEMTIFQWDPQLLNAVNDVLNNELNSPEFEKVKGKIQASIKRIIARGEDLNTYIEQIDRLKSLNVRMVNDYLKDLEYALLCPDKNFHSKTDAGIFLQLLQHNNNNNINDYLYNMLKCYENVEEILNDMTT</sequence>
<evidence type="ECO:0000313" key="3">
    <source>
        <dbReference type="Proteomes" id="UP001168972"/>
    </source>
</evidence>
<dbReference type="AlphaFoldDB" id="A0AA39G5U4"/>